<dbReference type="AlphaFoldDB" id="A0A8J3IX69"/>
<evidence type="ECO:0000256" key="2">
    <source>
        <dbReference type="ARBA" id="ARBA00023235"/>
    </source>
</evidence>
<organism evidence="3 4">
    <name type="scientific">Reticulibacter mediterranei</name>
    <dbReference type="NCBI Taxonomy" id="2778369"/>
    <lineage>
        <taxon>Bacteria</taxon>
        <taxon>Bacillati</taxon>
        <taxon>Chloroflexota</taxon>
        <taxon>Ktedonobacteria</taxon>
        <taxon>Ktedonobacterales</taxon>
        <taxon>Reticulibacteraceae</taxon>
        <taxon>Reticulibacter</taxon>
    </lineage>
</organism>
<protein>
    <submittedName>
        <fullName evidence="3">Aspartate racemase</fullName>
    </submittedName>
</protein>
<evidence type="ECO:0000256" key="1">
    <source>
        <dbReference type="ARBA" id="ARBA00007847"/>
    </source>
</evidence>
<reference evidence="3" key="1">
    <citation type="submission" date="2020-10" db="EMBL/GenBank/DDBJ databases">
        <title>Taxonomic study of unclassified bacteria belonging to the class Ktedonobacteria.</title>
        <authorList>
            <person name="Yabe S."/>
            <person name="Wang C.M."/>
            <person name="Zheng Y."/>
            <person name="Sakai Y."/>
            <person name="Cavaletti L."/>
            <person name="Monciardini P."/>
            <person name="Donadio S."/>
        </authorList>
    </citation>
    <scope>NUCLEOTIDE SEQUENCE</scope>
    <source>
        <strain evidence="3">ID150040</strain>
    </source>
</reference>
<comment type="caution">
    <text evidence="3">The sequence shown here is derived from an EMBL/GenBank/DDBJ whole genome shotgun (WGS) entry which is preliminary data.</text>
</comment>
<evidence type="ECO:0000313" key="3">
    <source>
        <dbReference type="EMBL" id="GHO96936.1"/>
    </source>
</evidence>
<evidence type="ECO:0000313" key="4">
    <source>
        <dbReference type="Proteomes" id="UP000597444"/>
    </source>
</evidence>
<keyword evidence="4" id="KW-1185">Reference proteome</keyword>
<dbReference type="Gene3D" id="3.40.50.1860">
    <property type="match status" value="2"/>
</dbReference>
<gene>
    <name evidence="3" type="ORF">KSF_069840</name>
</gene>
<dbReference type="NCBIfam" id="TIGR00035">
    <property type="entry name" value="asp_race"/>
    <property type="match status" value="1"/>
</dbReference>
<dbReference type="Proteomes" id="UP000597444">
    <property type="component" value="Unassembled WGS sequence"/>
</dbReference>
<dbReference type="SUPFAM" id="SSF53681">
    <property type="entry name" value="Aspartate/glutamate racemase"/>
    <property type="match status" value="2"/>
</dbReference>
<dbReference type="GO" id="GO:0047661">
    <property type="term" value="F:amino-acid racemase activity"/>
    <property type="evidence" value="ECO:0007669"/>
    <property type="project" value="InterPro"/>
</dbReference>
<name>A0A8J3IX69_9CHLR</name>
<comment type="similarity">
    <text evidence="1">Belongs to the aspartate/glutamate racemases family.</text>
</comment>
<dbReference type="InterPro" id="IPR004380">
    <property type="entry name" value="Asp_race"/>
</dbReference>
<dbReference type="InterPro" id="IPR015942">
    <property type="entry name" value="Asp/Glu/hydantoin_racemase"/>
</dbReference>
<keyword evidence="2" id="KW-0413">Isomerase</keyword>
<dbReference type="RefSeq" id="WP_220207524.1">
    <property type="nucleotide sequence ID" value="NZ_BNJK01000001.1"/>
</dbReference>
<proteinExistence type="inferred from homology"/>
<dbReference type="PANTHER" id="PTHR21198">
    <property type="entry name" value="GLUTAMATE RACEMASE"/>
    <property type="match status" value="1"/>
</dbReference>
<accession>A0A8J3IX69</accession>
<dbReference type="InterPro" id="IPR001920">
    <property type="entry name" value="Asp/Glu_race"/>
</dbReference>
<dbReference type="Pfam" id="PF01177">
    <property type="entry name" value="Asp_Glu_race"/>
    <property type="match status" value="1"/>
</dbReference>
<sequence length="236" mass="26250">MKTIGLIGGLSWESTIEYYRLLNIGVKKRLGGLHSAQCVLYSFDFAGVEELQHQGRWDEATQLMISAAQSVERAGADFLLICSNTMHRMADDVQRNIDIPLLHIADATAQQITAQHVQRVGLLATAFTMEQDFYKGRLTQKYGLNVLIPSAEERKIVHDIIYGELCLGEIRQVSKEAYQRIIKHLVSEGAEAIIAGCTEIMLLISQKDCPVPLFDTTSIHVEAAIELALQTDPVIL</sequence>
<dbReference type="PANTHER" id="PTHR21198:SF7">
    <property type="entry name" value="ASPARTATE-GLUTAMATE RACEMASE FAMILY"/>
    <property type="match status" value="1"/>
</dbReference>
<dbReference type="EMBL" id="BNJK01000001">
    <property type="protein sequence ID" value="GHO96936.1"/>
    <property type="molecule type" value="Genomic_DNA"/>
</dbReference>